<dbReference type="PANTHER" id="PTHR11934">
    <property type="entry name" value="RIBOSE-5-PHOSPHATE ISOMERASE"/>
    <property type="match status" value="1"/>
</dbReference>
<feature type="active site" description="Proton acceptor" evidence="4">
    <location>
        <position position="110"/>
    </location>
</feature>
<dbReference type="EMBL" id="WBUI01000018">
    <property type="protein sequence ID" value="KAB2930724.1"/>
    <property type="molecule type" value="Genomic_DNA"/>
</dbReference>
<feature type="binding site" evidence="4">
    <location>
        <position position="128"/>
    </location>
    <ligand>
        <name>substrate</name>
    </ligand>
</feature>
<dbReference type="HAMAP" id="MF_00170">
    <property type="entry name" value="Rib_5P_isom_A"/>
    <property type="match status" value="1"/>
</dbReference>
<evidence type="ECO:0000256" key="1">
    <source>
        <dbReference type="ARBA" id="ARBA00001713"/>
    </source>
</evidence>
<dbReference type="GO" id="GO:0005829">
    <property type="term" value="C:cytosol"/>
    <property type="evidence" value="ECO:0007669"/>
    <property type="project" value="TreeGrafter"/>
</dbReference>
<organism evidence="6 7">
    <name type="scientific">Leptonema illini</name>
    <dbReference type="NCBI Taxonomy" id="183"/>
    <lineage>
        <taxon>Bacteria</taxon>
        <taxon>Pseudomonadati</taxon>
        <taxon>Spirochaetota</taxon>
        <taxon>Spirochaetia</taxon>
        <taxon>Leptospirales</taxon>
        <taxon>Leptospiraceae</taxon>
        <taxon>Leptonema</taxon>
    </lineage>
</organism>
<feature type="region of interest" description="Disordered" evidence="5">
    <location>
        <begin position="1"/>
        <end position="23"/>
    </location>
</feature>
<feature type="binding site" evidence="4">
    <location>
        <begin position="32"/>
        <end position="35"/>
    </location>
    <ligand>
        <name>substrate</name>
    </ligand>
</feature>
<dbReference type="EC" id="5.3.1.6" evidence="4"/>
<comment type="caution">
    <text evidence="6">The sequence shown here is derived from an EMBL/GenBank/DDBJ whole genome shotgun (WGS) entry which is preliminary data.</text>
</comment>
<sequence length="230" mass="24966">MKDVNANADSKRRAGEEAARRVQSGMTVGLGTGSTTAFAIAELGRRVREEGLKIECCVTSFSSQNLALQAGMRPLPVESFDRLDISIDGADEVDPQLRLIKGGGAAHTREKIVHALSSEFLCIVDPSKLVSQLGAFRVPVEFLPVSLKLVQRELGKLGGDCVLRMAVKKDGPVVTDNGNLVFDVAFPLFDADLLEKEINTIPGVLENGLFARYRPSEVIVGESELRFLKR</sequence>
<dbReference type="NCBIfam" id="NF001924">
    <property type="entry name" value="PRK00702.1"/>
    <property type="match status" value="1"/>
</dbReference>
<dbReference type="Proteomes" id="UP000460298">
    <property type="component" value="Unassembled WGS sequence"/>
</dbReference>
<dbReference type="SUPFAM" id="SSF75445">
    <property type="entry name" value="D-ribose-5-phosphate isomerase (RpiA), lid domain"/>
    <property type="match status" value="1"/>
</dbReference>
<keyword evidence="3 4" id="KW-0413">Isomerase</keyword>
<dbReference type="GO" id="GO:0004751">
    <property type="term" value="F:ribose-5-phosphate isomerase activity"/>
    <property type="evidence" value="ECO:0007669"/>
    <property type="project" value="UniProtKB-UniRule"/>
</dbReference>
<dbReference type="GO" id="GO:0006014">
    <property type="term" value="P:D-ribose metabolic process"/>
    <property type="evidence" value="ECO:0007669"/>
    <property type="project" value="TreeGrafter"/>
</dbReference>
<dbReference type="AlphaFoldDB" id="A0A833LWD7"/>
<dbReference type="UniPathway" id="UPA00115">
    <property type="reaction ID" value="UER00412"/>
</dbReference>
<feature type="binding site" evidence="4">
    <location>
        <begin position="88"/>
        <end position="91"/>
    </location>
    <ligand>
        <name>substrate</name>
    </ligand>
</feature>
<dbReference type="CDD" id="cd01398">
    <property type="entry name" value="RPI_A"/>
    <property type="match status" value="1"/>
</dbReference>
<evidence type="ECO:0000313" key="7">
    <source>
        <dbReference type="Proteomes" id="UP000460298"/>
    </source>
</evidence>
<evidence type="ECO:0000256" key="5">
    <source>
        <dbReference type="SAM" id="MobiDB-lite"/>
    </source>
</evidence>
<proteinExistence type="inferred from homology"/>
<evidence type="ECO:0000256" key="2">
    <source>
        <dbReference type="ARBA" id="ARBA00008088"/>
    </source>
</evidence>
<comment type="similarity">
    <text evidence="2 4">Belongs to the ribose 5-phosphate isomerase family.</text>
</comment>
<gene>
    <name evidence="4 6" type="primary">rpiA</name>
    <name evidence="6" type="ORF">F9K24_15930</name>
</gene>
<feature type="compositionally biased region" description="Basic and acidic residues" evidence="5">
    <location>
        <begin position="1"/>
        <end position="20"/>
    </location>
</feature>
<dbReference type="FunFam" id="3.40.50.1360:FF:000001">
    <property type="entry name" value="Ribose-5-phosphate isomerase A"/>
    <property type="match status" value="1"/>
</dbReference>
<dbReference type="Pfam" id="PF06026">
    <property type="entry name" value="Rib_5-P_isom_A"/>
    <property type="match status" value="1"/>
</dbReference>
<dbReference type="NCBIfam" id="TIGR00021">
    <property type="entry name" value="rpiA"/>
    <property type="match status" value="1"/>
</dbReference>
<dbReference type="GO" id="GO:0009052">
    <property type="term" value="P:pentose-phosphate shunt, non-oxidative branch"/>
    <property type="evidence" value="ECO:0007669"/>
    <property type="project" value="UniProtKB-UniRule"/>
</dbReference>
<evidence type="ECO:0000256" key="4">
    <source>
        <dbReference type="HAMAP-Rule" id="MF_00170"/>
    </source>
</evidence>
<dbReference type="Gene3D" id="3.40.50.1360">
    <property type="match status" value="1"/>
</dbReference>
<dbReference type="Gene3D" id="3.30.70.260">
    <property type="match status" value="1"/>
</dbReference>
<comment type="catalytic activity">
    <reaction evidence="1 4">
        <text>aldehydo-D-ribose 5-phosphate = D-ribulose 5-phosphate</text>
        <dbReference type="Rhea" id="RHEA:14657"/>
        <dbReference type="ChEBI" id="CHEBI:58121"/>
        <dbReference type="ChEBI" id="CHEBI:58273"/>
        <dbReference type="EC" id="5.3.1.6"/>
    </reaction>
</comment>
<dbReference type="PANTHER" id="PTHR11934:SF0">
    <property type="entry name" value="RIBOSE-5-PHOSPHATE ISOMERASE"/>
    <property type="match status" value="1"/>
</dbReference>
<name>A0A833LWD7_9LEPT</name>
<protein>
    <recommendedName>
        <fullName evidence="4">Ribose-5-phosphate isomerase A</fullName>
        <ecNumber evidence="4">5.3.1.6</ecNumber>
    </recommendedName>
    <alternativeName>
        <fullName evidence="4">Phosphoriboisomerase A</fullName>
        <shortName evidence="4">PRI</shortName>
    </alternativeName>
</protein>
<dbReference type="SUPFAM" id="SSF100950">
    <property type="entry name" value="NagB/RpiA/CoA transferase-like"/>
    <property type="match status" value="1"/>
</dbReference>
<comment type="pathway">
    <text evidence="4">Carbohydrate degradation; pentose phosphate pathway; D-ribose 5-phosphate from D-ribulose 5-phosphate (non-oxidative stage): step 1/1.</text>
</comment>
<dbReference type="InterPro" id="IPR020672">
    <property type="entry name" value="Ribose5P_isomerase_typA_subgr"/>
</dbReference>
<dbReference type="FunFam" id="3.30.70.260:FF:000018">
    <property type="entry name" value="Ribose-5-phosphate isomerase A"/>
    <property type="match status" value="1"/>
</dbReference>
<evidence type="ECO:0000313" key="6">
    <source>
        <dbReference type="EMBL" id="KAB2930724.1"/>
    </source>
</evidence>
<feature type="binding site" evidence="4">
    <location>
        <begin position="101"/>
        <end position="104"/>
    </location>
    <ligand>
        <name>substrate</name>
    </ligand>
</feature>
<accession>A0A833LWD7</accession>
<comment type="function">
    <text evidence="4">Catalyzes the reversible conversion of ribose-5-phosphate to ribulose 5-phosphate.</text>
</comment>
<reference evidence="6 7" key="1">
    <citation type="submission" date="2019-10" db="EMBL/GenBank/DDBJ databases">
        <title>Extracellular Electron Transfer in a Candidatus Methanoperedens spp. Enrichment Culture.</title>
        <authorList>
            <person name="Berger S."/>
            <person name="Rangel Shaw D."/>
            <person name="Berben T."/>
            <person name="In 'T Zandt M."/>
            <person name="Frank J."/>
            <person name="Reimann J."/>
            <person name="Jetten M.S.M."/>
            <person name="Welte C.U."/>
        </authorList>
    </citation>
    <scope>NUCLEOTIDE SEQUENCE [LARGE SCALE GENOMIC DNA]</scope>
    <source>
        <strain evidence="6">SB12</strain>
    </source>
</reference>
<comment type="subunit">
    <text evidence="4">Homodimer.</text>
</comment>
<dbReference type="InterPro" id="IPR004788">
    <property type="entry name" value="Ribose5P_isomerase_type_A"/>
</dbReference>
<dbReference type="InterPro" id="IPR037171">
    <property type="entry name" value="NagB/RpiA_transferase-like"/>
</dbReference>
<evidence type="ECO:0000256" key="3">
    <source>
        <dbReference type="ARBA" id="ARBA00023235"/>
    </source>
</evidence>